<reference evidence="4 5" key="1">
    <citation type="submission" date="2019-11" db="EMBL/GenBank/DDBJ databases">
        <authorList>
            <person name="Holert J."/>
        </authorList>
    </citation>
    <scope>NUCLEOTIDE SEQUENCE [LARGE SCALE GENOMIC DNA]</scope>
    <source>
        <strain evidence="4">BC5_2</strain>
    </source>
</reference>
<sequence>MEFRKISSVITAAVLALSLAACESMPTTPKDEQPSPQPPEEQPSQQTTTPVEQPATAKEECKCPAPANVPKRMDVVGENEYVRIIPGDVVMKARIDTGATSTSMTAIDLQEFERDGKTWLRFYVPDGDGNRVEITRPLLGRVSIKRHGAQSVKRPVVMMTLILGNQEQTLKVNLTDRSKYDYPLLIGRNFLQGMLMVDVSKKYHQGIPARPKTINK</sequence>
<evidence type="ECO:0000256" key="1">
    <source>
        <dbReference type="SAM" id="MobiDB-lite"/>
    </source>
</evidence>
<dbReference type="InterPro" id="IPR008503">
    <property type="entry name" value="Asp_endopeptidase"/>
</dbReference>
<organism evidence="4 5">
    <name type="scientific">BD1-7 clade bacterium</name>
    <dbReference type="NCBI Taxonomy" id="2029982"/>
    <lineage>
        <taxon>Bacteria</taxon>
        <taxon>Pseudomonadati</taxon>
        <taxon>Pseudomonadota</taxon>
        <taxon>Gammaproteobacteria</taxon>
        <taxon>Cellvibrionales</taxon>
        <taxon>Spongiibacteraceae</taxon>
        <taxon>BD1-7 clade</taxon>
    </lineage>
</organism>
<protein>
    <recommendedName>
        <fullName evidence="3">Retropepsin-like aspartic endopeptidase domain-containing protein</fullName>
    </recommendedName>
</protein>
<gene>
    <name evidence="4" type="ORF">DPBNPPHM_01792</name>
</gene>
<dbReference type="EMBL" id="CACSII010000017">
    <property type="protein sequence ID" value="CAA0114113.1"/>
    <property type="molecule type" value="Genomic_DNA"/>
</dbReference>
<evidence type="ECO:0000313" key="5">
    <source>
        <dbReference type="Proteomes" id="UP000434580"/>
    </source>
</evidence>
<dbReference type="Proteomes" id="UP000434580">
    <property type="component" value="Unassembled WGS sequence"/>
</dbReference>
<evidence type="ECO:0000259" key="3">
    <source>
        <dbReference type="Pfam" id="PF05618"/>
    </source>
</evidence>
<dbReference type="PROSITE" id="PS51257">
    <property type="entry name" value="PROKAR_LIPOPROTEIN"/>
    <property type="match status" value="1"/>
</dbReference>
<dbReference type="PANTHER" id="PTHR38037:SF2">
    <property type="entry name" value="ATP-DEPENDENT ZINC PROTEASE DOMAIN-CONTAINING PROTEIN-RELATED"/>
    <property type="match status" value="1"/>
</dbReference>
<evidence type="ECO:0000313" key="4">
    <source>
        <dbReference type="EMBL" id="CAA0114113.1"/>
    </source>
</evidence>
<feature type="region of interest" description="Disordered" evidence="1">
    <location>
        <begin position="24"/>
        <end position="68"/>
    </location>
</feature>
<dbReference type="Pfam" id="PF05618">
    <property type="entry name" value="Zn_protease"/>
    <property type="match status" value="1"/>
</dbReference>
<keyword evidence="2" id="KW-0732">Signal</keyword>
<dbReference type="InterPro" id="IPR021109">
    <property type="entry name" value="Peptidase_aspartic_dom_sf"/>
</dbReference>
<dbReference type="Gene3D" id="2.40.70.10">
    <property type="entry name" value="Acid Proteases"/>
    <property type="match status" value="1"/>
</dbReference>
<accession>A0A5S9Q922</accession>
<dbReference type="AlphaFoldDB" id="A0A5S9Q922"/>
<proteinExistence type="predicted"/>
<evidence type="ECO:0000256" key="2">
    <source>
        <dbReference type="SAM" id="SignalP"/>
    </source>
</evidence>
<feature type="compositionally biased region" description="Low complexity" evidence="1">
    <location>
        <begin position="42"/>
        <end position="54"/>
    </location>
</feature>
<dbReference type="SUPFAM" id="SSF50630">
    <property type="entry name" value="Acid proteases"/>
    <property type="match status" value="1"/>
</dbReference>
<feature type="domain" description="Retropepsin-like aspartic endopeptidase" evidence="3">
    <location>
        <begin position="75"/>
        <end position="205"/>
    </location>
</feature>
<name>A0A5S9Q922_9GAMM</name>
<dbReference type="PANTHER" id="PTHR38037">
    <property type="entry name" value="ZN_PROTEASE DOMAIN-CONTAINING PROTEIN"/>
    <property type="match status" value="1"/>
</dbReference>
<feature type="signal peptide" evidence="2">
    <location>
        <begin position="1"/>
        <end position="23"/>
    </location>
</feature>
<dbReference type="OrthoDB" id="8546610at2"/>
<feature type="chain" id="PRO_5030138122" description="Retropepsin-like aspartic endopeptidase domain-containing protein" evidence="2">
    <location>
        <begin position="24"/>
        <end position="216"/>
    </location>
</feature>